<organism evidence="2">
    <name type="scientific">Pseudomonas phage vB_PaeS_HTN2</name>
    <dbReference type="NCBI Taxonomy" id="3236647"/>
    <lineage>
        <taxon>Viruses</taxon>
    </lineage>
</organism>
<dbReference type="SUPFAM" id="SSF102405">
    <property type="entry name" value="MCP/YpsA-like"/>
    <property type="match status" value="1"/>
</dbReference>
<sequence>MPVAVLVPWCAYPWRHYWYASVMKQRVLVCGGRQFADWQHLCRVMALVAPWCAARPLLIHGGAPGADTLAGRWAALNGWPCAVVAANWDFYGKAAGSLRNQWMLSMLEPDLVVALPGGVGTAHMVRIARKAGVDVYVASTGQV</sequence>
<feature type="domain" description="YspA cpYpsA-related SLOG" evidence="1">
    <location>
        <begin position="26"/>
        <end position="89"/>
    </location>
</feature>
<gene>
    <name evidence="2" type="ORF">ABMZ61_43</name>
</gene>
<name>A0AB39AI65_9VIRU</name>
<proteinExistence type="predicted"/>
<evidence type="ECO:0000259" key="1">
    <source>
        <dbReference type="Pfam" id="PF10686"/>
    </source>
</evidence>
<accession>A0AB39AI65</accession>
<dbReference type="Pfam" id="PF10686">
    <property type="entry name" value="YAcAr"/>
    <property type="match status" value="1"/>
</dbReference>
<evidence type="ECO:0000313" key="2">
    <source>
        <dbReference type="EMBL" id="XDG30406.1"/>
    </source>
</evidence>
<dbReference type="InterPro" id="IPR019627">
    <property type="entry name" value="YAcAr"/>
</dbReference>
<reference evidence="2" key="2">
    <citation type="submission" date="2024-08" db="EMBL/GenBank/DDBJ databases">
        <title>Characterization of Pseudomonas aeruginosa phages for therapeutic use.</title>
        <authorList>
            <person name="Nour El-Din H."/>
        </authorList>
    </citation>
    <scope>NUCLEOTIDE SEQUENCE</scope>
</reference>
<protein>
    <submittedName>
        <fullName evidence="2">YspA cpYpsA-related SLOG family protein</fullName>
    </submittedName>
</protein>
<dbReference type="EMBL" id="PP916319">
    <property type="protein sequence ID" value="XDG30406.1"/>
    <property type="molecule type" value="Genomic_DNA"/>
</dbReference>
<reference evidence="2" key="1">
    <citation type="submission" date="2024-06" db="EMBL/GenBank/DDBJ databases">
        <authorList>
            <person name="Peters D.L."/>
        </authorList>
    </citation>
    <scope>NUCLEOTIDE SEQUENCE</scope>
</reference>